<accession>X1KM04</accession>
<name>X1KM04_9ZZZZ</name>
<comment type="caution">
    <text evidence="1">The sequence shown here is derived from an EMBL/GenBank/DDBJ whole genome shotgun (WGS) entry which is preliminary data.</text>
</comment>
<sequence length="77" mass="8844">NIVPDGYENEKLISKGFHSSITIQDFPIRDKPLFLHVRRRRWQVESTGAVISRDWDTVAKGTRLTKDFATFLKGILG</sequence>
<dbReference type="AlphaFoldDB" id="X1KM04"/>
<proteinExistence type="predicted"/>
<evidence type="ECO:0008006" key="2">
    <source>
        <dbReference type="Google" id="ProtNLM"/>
    </source>
</evidence>
<evidence type="ECO:0000313" key="1">
    <source>
        <dbReference type="EMBL" id="GAH83078.1"/>
    </source>
</evidence>
<dbReference type="EMBL" id="BARU01042274">
    <property type="protein sequence ID" value="GAH83078.1"/>
    <property type="molecule type" value="Genomic_DNA"/>
</dbReference>
<feature type="non-terminal residue" evidence="1">
    <location>
        <position position="1"/>
    </location>
</feature>
<organism evidence="1">
    <name type="scientific">marine sediment metagenome</name>
    <dbReference type="NCBI Taxonomy" id="412755"/>
    <lineage>
        <taxon>unclassified sequences</taxon>
        <taxon>metagenomes</taxon>
        <taxon>ecological metagenomes</taxon>
    </lineage>
</organism>
<reference evidence="1" key="1">
    <citation type="journal article" date="2014" name="Front. Microbiol.">
        <title>High frequency of phylogenetically diverse reductive dehalogenase-homologous genes in deep subseafloor sedimentary metagenomes.</title>
        <authorList>
            <person name="Kawai M."/>
            <person name="Futagami T."/>
            <person name="Toyoda A."/>
            <person name="Takaki Y."/>
            <person name="Nishi S."/>
            <person name="Hori S."/>
            <person name="Arai W."/>
            <person name="Tsubouchi T."/>
            <person name="Morono Y."/>
            <person name="Uchiyama I."/>
            <person name="Ito T."/>
            <person name="Fujiyama A."/>
            <person name="Inagaki F."/>
            <person name="Takami H."/>
        </authorList>
    </citation>
    <scope>NUCLEOTIDE SEQUENCE</scope>
    <source>
        <strain evidence="1">Expedition CK06-06</strain>
    </source>
</reference>
<gene>
    <name evidence="1" type="ORF">S03H2_64989</name>
</gene>
<protein>
    <recommendedName>
        <fullName evidence="2">Transposase</fullName>
    </recommendedName>
</protein>